<protein>
    <submittedName>
        <fullName evidence="2">Uncharacterized protein</fullName>
    </submittedName>
</protein>
<feature type="region of interest" description="Disordered" evidence="1">
    <location>
        <begin position="68"/>
        <end position="95"/>
    </location>
</feature>
<dbReference type="OrthoDB" id="2527272at2759"/>
<organism evidence="2 3">
    <name type="scientific">Laccaria amethystina LaAM-08-1</name>
    <dbReference type="NCBI Taxonomy" id="1095629"/>
    <lineage>
        <taxon>Eukaryota</taxon>
        <taxon>Fungi</taxon>
        <taxon>Dikarya</taxon>
        <taxon>Basidiomycota</taxon>
        <taxon>Agaricomycotina</taxon>
        <taxon>Agaricomycetes</taxon>
        <taxon>Agaricomycetidae</taxon>
        <taxon>Agaricales</taxon>
        <taxon>Agaricineae</taxon>
        <taxon>Hydnangiaceae</taxon>
        <taxon>Laccaria</taxon>
    </lineage>
</organism>
<dbReference type="STRING" id="1095629.A0A0C9XTJ0"/>
<reference evidence="3" key="2">
    <citation type="submission" date="2015-01" db="EMBL/GenBank/DDBJ databases">
        <title>Evolutionary Origins and Diversification of the Mycorrhizal Mutualists.</title>
        <authorList>
            <consortium name="DOE Joint Genome Institute"/>
            <consortium name="Mycorrhizal Genomics Consortium"/>
            <person name="Kohler A."/>
            <person name="Kuo A."/>
            <person name="Nagy L.G."/>
            <person name="Floudas D."/>
            <person name="Copeland A."/>
            <person name="Barry K.W."/>
            <person name="Cichocki N."/>
            <person name="Veneault-Fourrey C."/>
            <person name="LaButti K."/>
            <person name="Lindquist E.A."/>
            <person name="Lipzen A."/>
            <person name="Lundell T."/>
            <person name="Morin E."/>
            <person name="Murat C."/>
            <person name="Riley R."/>
            <person name="Ohm R."/>
            <person name="Sun H."/>
            <person name="Tunlid A."/>
            <person name="Henrissat B."/>
            <person name="Grigoriev I.V."/>
            <person name="Hibbett D.S."/>
            <person name="Martin F."/>
        </authorList>
    </citation>
    <scope>NUCLEOTIDE SEQUENCE [LARGE SCALE GENOMIC DNA]</scope>
    <source>
        <strain evidence="3">LaAM-08-1</strain>
    </source>
</reference>
<feature type="compositionally biased region" description="Basic and acidic residues" evidence="1">
    <location>
        <begin position="68"/>
        <end position="80"/>
    </location>
</feature>
<feature type="compositionally biased region" description="Acidic residues" evidence="1">
    <location>
        <begin position="81"/>
        <end position="95"/>
    </location>
</feature>
<reference evidence="2 3" key="1">
    <citation type="submission" date="2014-04" db="EMBL/GenBank/DDBJ databases">
        <authorList>
            <consortium name="DOE Joint Genome Institute"/>
            <person name="Kuo A."/>
            <person name="Kohler A."/>
            <person name="Nagy L.G."/>
            <person name="Floudas D."/>
            <person name="Copeland A."/>
            <person name="Barry K.W."/>
            <person name="Cichocki N."/>
            <person name="Veneault-Fourrey C."/>
            <person name="LaButti K."/>
            <person name="Lindquist E.A."/>
            <person name="Lipzen A."/>
            <person name="Lundell T."/>
            <person name="Morin E."/>
            <person name="Murat C."/>
            <person name="Sun H."/>
            <person name="Tunlid A."/>
            <person name="Henrissat B."/>
            <person name="Grigoriev I.V."/>
            <person name="Hibbett D.S."/>
            <person name="Martin F."/>
            <person name="Nordberg H.P."/>
            <person name="Cantor M.N."/>
            <person name="Hua S.X."/>
        </authorList>
    </citation>
    <scope>NUCLEOTIDE SEQUENCE [LARGE SCALE GENOMIC DNA]</scope>
    <source>
        <strain evidence="2 3">LaAM-08-1</strain>
    </source>
</reference>
<keyword evidence="3" id="KW-1185">Reference proteome</keyword>
<evidence type="ECO:0000256" key="1">
    <source>
        <dbReference type="SAM" id="MobiDB-lite"/>
    </source>
</evidence>
<evidence type="ECO:0000313" key="2">
    <source>
        <dbReference type="EMBL" id="KIK04984.1"/>
    </source>
</evidence>
<gene>
    <name evidence="2" type="ORF">K443DRAFT_92043</name>
</gene>
<dbReference type="EMBL" id="KN838564">
    <property type="protein sequence ID" value="KIK04984.1"/>
    <property type="molecule type" value="Genomic_DNA"/>
</dbReference>
<dbReference type="Proteomes" id="UP000054477">
    <property type="component" value="Unassembled WGS sequence"/>
</dbReference>
<proteinExistence type="predicted"/>
<dbReference type="HOGENOM" id="CLU_132761_1_0_1"/>
<dbReference type="AlphaFoldDB" id="A0A0C9XTJ0"/>
<sequence>IAKDKRGKFYWKHAFNTQACEQLNSWLGGFESILKLGLRTCMTISNFNWFFHAILFYHTKYVIEKQKRKQNERQRNLNKSDDDDSNGDDSDDGDI</sequence>
<evidence type="ECO:0000313" key="3">
    <source>
        <dbReference type="Proteomes" id="UP000054477"/>
    </source>
</evidence>
<feature type="non-terminal residue" evidence="2">
    <location>
        <position position="1"/>
    </location>
</feature>
<name>A0A0C9XTJ0_9AGAR</name>
<accession>A0A0C9XTJ0</accession>